<gene>
    <name evidence="1" type="ORF">DPMN_182999</name>
</gene>
<evidence type="ECO:0000313" key="2">
    <source>
        <dbReference type="Proteomes" id="UP000828390"/>
    </source>
</evidence>
<keyword evidence="2" id="KW-1185">Reference proteome</keyword>
<proteinExistence type="predicted"/>
<dbReference type="AlphaFoldDB" id="A0A9D4I5Z4"/>
<dbReference type="EMBL" id="JAIWYP010000010">
    <property type="protein sequence ID" value="KAH3748553.1"/>
    <property type="molecule type" value="Genomic_DNA"/>
</dbReference>
<sequence length="220" mass="24933">MRTGILSATRKASTLRTSSSFSFVNKSVQEFLAAYYIACYSHVINEVIFGYLKRHENSYPDISAVLIFLCGLNISAANELSILMNNAASDCLDSLDIFQEIILDGYREEVANEQDDIRLALSYFNIKGDNIRDLHNIWASNTSVVRLFSMRLEDDIIERSTYVEDDYTESPKPDKHNSTSESSTIASRIEFDLSSCDKLTYILLNNESFGVWIKGNLCKE</sequence>
<dbReference type="Proteomes" id="UP000828390">
    <property type="component" value="Unassembled WGS sequence"/>
</dbReference>
<comment type="caution">
    <text evidence="1">The sequence shown here is derived from an EMBL/GenBank/DDBJ whole genome shotgun (WGS) entry which is preliminary data.</text>
</comment>
<evidence type="ECO:0000313" key="1">
    <source>
        <dbReference type="EMBL" id="KAH3748553.1"/>
    </source>
</evidence>
<organism evidence="1 2">
    <name type="scientific">Dreissena polymorpha</name>
    <name type="common">Zebra mussel</name>
    <name type="synonym">Mytilus polymorpha</name>
    <dbReference type="NCBI Taxonomy" id="45954"/>
    <lineage>
        <taxon>Eukaryota</taxon>
        <taxon>Metazoa</taxon>
        <taxon>Spiralia</taxon>
        <taxon>Lophotrochozoa</taxon>
        <taxon>Mollusca</taxon>
        <taxon>Bivalvia</taxon>
        <taxon>Autobranchia</taxon>
        <taxon>Heteroconchia</taxon>
        <taxon>Euheterodonta</taxon>
        <taxon>Imparidentia</taxon>
        <taxon>Neoheterodontei</taxon>
        <taxon>Myida</taxon>
        <taxon>Dreissenoidea</taxon>
        <taxon>Dreissenidae</taxon>
        <taxon>Dreissena</taxon>
    </lineage>
</organism>
<reference evidence="1" key="1">
    <citation type="journal article" date="2019" name="bioRxiv">
        <title>The Genome of the Zebra Mussel, Dreissena polymorpha: A Resource for Invasive Species Research.</title>
        <authorList>
            <person name="McCartney M.A."/>
            <person name="Auch B."/>
            <person name="Kono T."/>
            <person name="Mallez S."/>
            <person name="Zhang Y."/>
            <person name="Obille A."/>
            <person name="Becker A."/>
            <person name="Abrahante J.E."/>
            <person name="Garbe J."/>
            <person name="Badalamenti J.P."/>
            <person name="Herman A."/>
            <person name="Mangelson H."/>
            <person name="Liachko I."/>
            <person name="Sullivan S."/>
            <person name="Sone E.D."/>
            <person name="Koren S."/>
            <person name="Silverstein K.A.T."/>
            <person name="Beckman K.B."/>
            <person name="Gohl D.M."/>
        </authorList>
    </citation>
    <scope>NUCLEOTIDE SEQUENCE</scope>
    <source>
        <strain evidence="1">Duluth1</strain>
        <tissue evidence="1">Whole animal</tissue>
    </source>
</reference>
<accession>A0A9D4I5Z4</accession>
<reference evidence="1" key="2">
    <citation type="submission" date="2020-11" db="EMBL/GenBank/DDBJ databases">
        <authorList>
            <person name="McCartney M.A."/>
            <person name="Auch B."/>
            <person name="Kono T."/>
            <person name="Mallez S."/>
            <person name="Becker A."/>
            <person name="Gohl D.M."/>
            <person name="Silverstein K.A.T."/>
            <person name="Koren S."/>
            <person name="Bechman K.B."/>
            <person name="Herman A."/>
            <person name="Abrahante J.E."/>
            <person name="Garbe J."/>
        </authorList>
    </citation>
    <scope>NUCLEOTIDE SEQUENCE</scope>
    <source>
        <strain evidence="1">Duluth1</strain>
        <tissue evidence="1">Whole animal</tissue>
    </source>
</reference>
<name>A0A9D4I5Z4_DREPO</name>
<protein>
    <submittedName>
        <fullName evidence="1">Uncharacterized protein</fullName>
    </submittedName>
</protein>